<evidence type="ECO:0000256" key="1">
    <source>
        <dbReference type="ARBA" id="ARBA00022737"/>
    </source>
</evidence>
<dbReference type="AlphaFoldDB" id="A0A372IPV7"/>
<dbReference type="InterPro" id="IPR002110">
    <property type="entry name" value="Ankyrin_rpt"/>
</dbReference>
<name>A0A372IPV7_9BACT</name>
<dbReference type="PANTHER" id="PTHR24198:SF165">
    <property type="entry name" value="ANKYRIN REPEAT-CONTAINING PROTEIN-RELATED"/>
    <property type="match status" value="1"/>
</dbReference>
<dbReference type="EMBL" id="QVQT01000003">
    <property type="protein sequence ID" value="RFU16977.1"/>
    <property type="molecule type" value="Genomic_DNA"/>
</dbReference>
<keyword evidence="1" id="KW-0677">Repeat</keyword>
<keyword evidence="2 3" id="KW-0040">ANK repeat</keyword>
<evidence type="ECO:0000256" key="2">
    <source>
        <dbReference type="ARBA" id="ARBA00023043"/>
    </source>
</evidence>
<dbReference type="OrthoDB" id="5622506at2"/>
<organism evidence="4 5">
    <name type="scientific">Paracidobacterium acidisoli</name>
    <dbReference type="NCBI Taxonomy" id="2303751"/>
    <lineage>
        <taxon>Bacteria</taxon>
        <taxon>Pseudomonadati</taxon>
        <taxon>Acidobacteriota</taxon>
        <taxon>Terriglobia</taxon>
        <taxon>Terriglobales</taxon>
        <taxon>Acidobacteriaceae</taxon>
        <taxon>Paracidobacterium</taxon>
    </lineage>
</organism>
<dbReference type="Gene3D" id="1.25.40.20">
    <property type="entry name" value="Ankyrin repeat-containing domain"/>
    <property type="match status" value="1"/>
</dbReference>
<reference evidence="4 5" key="1">
    <citation type="submission" date="2018-08" db="EMBL/GenBank/DDBJ databases">
        <title>Acidipila sp. 4G-K13, an acidobacterium isolated from forest soil.</title>
        <authorList>
            <person name="Gao Z.-H."/>
            <person name="Qiu L.-H."/>
        </authorList>
    </citation>
    <scope>NUCLEOTIDE SEQUENCE [LARGE SCALE GENOMIC DNA]</scope>
    <source>
        <strain evidence="4 5">4G-K13</strain>
    </source>
</reference>
<accession>A0A372IPV7</accession>
<dbReference type="Pfam" id="PF12796">
    <property type="entry name" value="Ank_2"/>
    <property type="match status" value="1"/>
</dbReference>
<gene>
    <name evidence="4" type="ORF">D0Y96_09680</name>
</gene>
<dbReference type="SMART" id="SM00248">
    <property type="entry name" value="ANK"/>
    <property type="match status" value="4"/>
</dbReference>
<feature type="repeat" description="ANK" evidence="3">
    <location>
        <begin position="161"/>
        <end position="193"/>
    </location>
</feature>
<sequence>MSRHIFDMIRRGQTSELAADIEDNPDLAASRDAQGVSALLWAIYTGQPVIRDFLITRLPELDIFEAAALGDTAQLERLLAPDPSAARSVSGDGWTPLHLAAAFATPQAVTLLLARGAGLDARSKNPLDNQPLHAAVALNTSYEVVLALLDAGADINAKQAGGYTPLHQAADSGKAEIALLLLARGADPSALCNQGKTPAGYARAKGHTSLAEKLSPQITV</sequence>
<dbReference type="RefSeq" id="WP_117299146.1">
    <property type="nucleotide sequence ID" value="NZ_QVQT02000003.1"/>
</dbReference>
<dbReference type="InterPro" id="IPR036770">
    <property type="entry name" value="Ankyrin_rpt-contain_sf"/>
</dbReference>
<dbReference type="Pfam" id="PF00023">
    <property type="entry name" value="Ank"/>
    <property type="match status" value="1"/>
</dbReference>
<dbReference type="SUPFAM" id="SSF48403">
    <property type="entry name" value="Ankyrin repeat"/>
    <property type="match status" value="1"/>
</dbReference>
<evidence type="ECO:0000313" key="4">
    <source>
        <dbReference type="EMBL" id="RFU16977.1"/>
    </source>
</evidence>
<comment type="caution">
    <text evidence="4">The sequence shown here is derived from an EMBL/GenBank/DDBJ whole genome shotgun (WGS) entry which is preliminary data.</text>
</comment>
<protein>
    <submittedName>
        <fullName evidence="4">Uncharacterized protein</fullName>
    </submittedName>
</protein>
<keyword evidence="5" id="KW-1185">Reference proteome</keyword>
<dbReference type="PROSITE" id="PS50297">
    <property type="entry name" value="ANK_REP_REGION"/>
    <property type="match status" value="3"/>
</dbReference>
<evidence type="ECO:0000256" key="3">
    <source>
        <dbReference type="PROSITE-ProRule" id="PRU00023"/>
    </source>
</evidence>
<dbReference type="Proteomes" id="UP000264702">
    <property type="component" value="Unassembled WGS sequence"/>
</dbReference>
<dbReference type="PANTHER" id="PTHR24198">
    <property type="entry name" value="ANKYRIN REPEAT AND PROTEIN KINASE DOMAIN-CONTAINING PROTEIN"/>
    <property type="match status" value="1"/>
</dbReference>
<evidence type="ECO:0000313" key="5">
    <source>
        <dbReference type="Proteomes" id="UP000264702"/>
    </source>
</evidence>
<dbReference type="PROSITE" id="PS50088">
    <property type="entry name" value="ANK_REPEAT"/>
    <property type="match status" value="3"/>
</dbReference>
<feature type="repeat" description="ANK" evidence="3">
    <location>
        <begin position="127"/>
        <end position="160"/>
    </location>
</feature>
<proteinExistence type="predicted"/>
<feature type="repeat" description="ANK" evidence="3">
    <location>
        <begin position="92"/>
        <end position="124"/>
    </location>
</feature>
<dbReference type="PRINTS" id="PR01415">
    <property type="entry name" value="ANKYRIN"/>
</dbReference>